<proteinExistence type="predicted"/>
<organism evidence="1 2">
    <name type="scientific">Streblomastix strix</name>
    <dbReference type="NCBI Taxonomy" id="222440"/>
    <lineage>
        <taxon>Eukaryota</taxon>
        <taxon>Metamonada</taxon>
        <taxon>Preaxostyla</taxon>
        <taxon>Oxymonadida</taxon>
        <taxon>Streblomastigidae</taxon>
        <taxon>Streblomastix</taxon>
    </lineage>
</organism>
<dbReference type="AlphaFoldDB" id="A0A5J4TVF4"/>
<dbReference type="Proteomes" id="UP000324800">
    <property type="component" value="Unassembled WGS sequence"/>
</dbReference>
<gene>
    <name evidence="1" type="ORF">EZS28_042016</name>
</gene>
<protein>
    <submittedName>
        <fullName evidence="1">Uncharacterized protein</fullName>
    </submittedName>
</protein>
<dbReference type="EMBL" id="SNRW01024183">
    <property type="protein sequence ID" value="KAA6362456.1"/>
    <property type="molecule type" value="Genomic_DNA"/>
</dbReference>
<reference evidence="1 2" key="1">
    <citation type="submission" date="2019-03" db="EMBL/GenBank/DDBJ databases">
        <title>Single cell metagenomics reveals metabolic interactions within the superorganism composed of flagellate Streblomastix strix and complex community of Bacteroidetes bacteria on its surface.</title>
        <authorList>
            <person name="Treitli S.C."/>
            <person name="Kolisko M."/>
            <person name="Husnik F."/>
            <person name="Keeling P."/>
            <person name="Hampl V."/>
        </authorList>
    </citation>
    <scope>NUCLEOTIDE SEQUENCE [LARGE SCALE GENOMIC DNA]</scope>
    <source>
        <strain evidence="1">ST1C</strain>
    </source>
</reference>
<comment type="caution">
    <text evidence="1">The sequence shown here is derived from an EMBL/GenBank/DDBJ whole genome shotgun (WGS) entry which is preliminary data.</text>
</comment>
<sequence length="65" mass="7136">GMMLIGGRILENCLLVCGGTGDEADSNPATDAPSPQNTLELQQTYELILYLFIQQLLGKITNYYL</sequence>
<name>A0A5J4TVF4_9EUKA</name>
<accession>A0A5J4TVF4</accession>
<feature type="non-terminal residue" evidence="1">
    <location>
        <position position="1"/>
    </location>
</feature>
<evidence type="ECO:0000313" key="2">
    <source>
        <dbReference type="Proteomes" id="UP000324800"/>
    </source>
</evidence>
<evidence type="ECO:0000313" key="1">
    <source>
        <dbReference type="EMBL" id="KAA6362456.1"/>
    </source>
</evidence>